<protein>
    <submittedName>
        <fullName evidence="2">Endonuclease/exonuclease/phosphatase family protein</fullName>
    </submittedName>
</protein>
<dbReference type="InterPro" id="IPR005135">
    <property type="entry name" value="Endo/exonuclease/phosphatase"/>
</dbReference>
<keyword evidence="2" id="KW-0255">Endonuclease</keyword>
<keyword evidence="2" id="KW-0269">Exonuclease</keyword>
<dbReference type="CDD" id="cd09083">
    <property type="entry name" value="EEP-1"/>
    <property type="match status" value="1"/>
</dbReference>
<keyword evidence="2" id="KW-0540">Nuclease</keyword>
<keyword evidence="2" id="KW-0378">Hydrolase</keyword>
<dbReference type="PANTHER" id="PTHR12121:SF36">
    <property type="entry name" value="ENDONUCLEASE_EXONUCLEASE_PHOSPHATASE DOMAIN-CONTAINING PROTEIN"/>
    <property type="match status" value="1"/>
</dbReference>
<dbReference type="SUPFAM" id="SSF56219">
    <property type="entry name" value="DNase I-like"/>
    <property type="match status" value="1"/>
</dbReference>
<dbReference type="PANTHER" id="PTHR12121">
    <property type="entry name" value="CARBON CATABOLITE REPRESSOR PROTEIN 4"/>
    <property type="match status" value="1"/>
</dbReference>
<dbReference type="EMBL" id="SGKU01000026">
    <property type="protein sequence ID" value="NFA42945.1"/>
    <property type="molecule type" value="Genomic_DNA"/>
</dbReference>
<sequence>MKVMTFNLRCDFFLDFNNRWDERKKLVFDVINKYNCDIIGTQEATKKMFKDISDNIETFNIIGNPRSKKLFSERNDILISKKHSIIENKTFWLHDNPEKYGRSRWYSMFPRICTTAIVELKNSKRIRICNSHLDFLLPQARAYELKKLSEFIKKEQEKEELPLIIMGDFNSNPNSKLIKEFINGDVFNKRLVAVQDKKKDLYNKATMGNFKNKEKGSHIDYIFVSEEFEIIDVEIVKYNVNGKYPSDHYPLMAEINIKD</sequence>
<dbReference type="Gene3D" id="3.60.10.10">
    <property type="entry name" value="Endonuclease/exonuclease/phosphatase"/>
    <property type="match status" value="1"/>
</dbReference>
<dbReference type="InterPro" id="IPR036691">
    <property type="entry name" value="Endo/exonu/phosph_ase_sf"/>
</dbReference>
<dbReference type="RefSeq" id="WP_061313185.1">
    <property type="nucleotide sequence ID" value="NZ_LFPB01000013.1"/>
</dbReference>
<gene>
    <name evidence="2" type="ORF">EXM65_10250</name>
</gene>
<feature type="domain" description="Endonuclease/exonuclease/phosphatase" evidence="1">
    <location>
        <begin position="4"/>
        <end position="248"/>
    </location>
</feature>
<dbReference type="Proteomes" id="UP000472355">
    <property type="component" value="Unassembled WGS sequence"/>
</dbReference>
<proteinExistence type="predicted"/>
<accession>A0A6M0ST51</accession>
<name>A0A6M0ST51_CLOBO</name>
<evidence type="ECO:0000313" key="2">
    <source>
        <dbReference type="EMBL" id="NFA42945.1"/>
    </source>
</evidence>
<dbReference type="GO" id="GO:0000175">
    <property type="term" value="F:3'-5'-RNA exonuclease activity"/>
    <property type="evidence" value="ECO:0007669"/>
    <property type="project" value="TreeGrafter"/>
</dbReference>
<dbReference type="AlphaFoldDB" id="A0A6M0ST51"/>
<evidence type="ECO:0000259" key="1">
    <source>
        <dbReference type="Pfam" id="PF03372"/>
    </source>
</evidence>
<reference evidence="2 3" key="1">
    <citation type="submission" date="2019-02" db="EMBL/GenBank/DDBJ databases">
        <title>Genome sequencing of Clostridium botulinum clinical isolates.</title>
        <authorList>
            <person name="Brunt J."/>
            <person name="Van Vliet A.H.M."/>
            <person name="Stringer S.C."/>
            <person name="Grant K.A."/>
            <person name="Carter A.C."/>
            <person name="Peck M.W."/>
        </authorList>
    </citation>
    <scope>NUCLEOTIDE SEQUENCE [LARGE SCALE GENOMIC DNA]</scope>
    <source>
        <strain evidence="2 3">H113700579</strain>
    </source>
</reference>
<organism evidence="2 3">
    <name type="scientific">Clostridium botulinum</name>
    <dbReference type="NCBI Taxonomy" id="1491"/>
    <lineage>
        <taxon>Bacteria</taxon>
        <taxon>Bacillati</taxon>
        <taxon>Bacillota</taxon>
        <taxon>Clostridia</taxon>
        <taxon>Eubacteriales</taxon>
        <taxon>Clostridiaceae</taxon>
        <taxon>Clostridium</taxon>
    </lineage>
</organism>
<dbReference type="GO" id="GO:0004519">
    <property type="term" value="F:endonuclease activity"/>
    <property type="evidence" value="ECO:0007669"/>
    <property type="project" value="UniProtKB-KW"/>
</dbReference>
<dbReference type="Pfam" id="PF03372">
    <property type="entry name" value="Exo_endo_phos"/>
    <property type="match status" value="1"/>
</dbReference>
<evidence type="ECO:0000313" key="3">
    <source>
        <dbReference type="Proteomes" id="UP000472355"/>
    </source>
</evidence>
<comment type="caution">
    <text evidence="2">The sequence shown here is derived from an EMBL/GenBank/DDBJ whole genome shotgun (WGS) entry which is preliminary data.</text>
</comment>
<dbReference type="InterPro" id="IPR050410">
    <property type="entry name" value="CCR4/nocturin_mRNA_transcr"/>
</dbReference>